<gene>
    <name evidence="1" type="ORF">K3G42_028823</name>
</gene>
<dbReference type="Proteomes" id="UP000827872">
    <property type="component" value="Linkage Group LG07"/>
</dbReference>
<protein>
    <submittedName>
        <fullName evidence="1">Uncharacterized protein</fullName>
    </submittedName>
</protein>
<sequence>MVVQWLNKFSPEKERVQQFLDESAKDLKGFNVNNETFLVEILSGCIEYKPLLDVVVNAFYIRDGKHCIVSERNLYNVVCYLATFQLEELGLQQFSKIVKSLGGAKICKFLRFFFNVMNLSTWIKDEWSQIYDSAYVAANWIELLLRYSEVLCKSYFTSTVWQDLVNPTTKPEEFHLTVPNPRPVLIPEPVTQKKYSKHVPETTYKPPRLEQRLKEIKLKNRKKAEDLLLEANLSQFSCAATKPEHESTIRNEIPKGAERFHAQKIQGKKDNISIKLNTAAILRENVLYQRKMEQELNRIEHLLRGARDPSDFLDWQKQMLENDRHQQLAEEECRRLEGKLSYEEAIRSRQNCTQENQKKAEQERLEAATSLECVKHRLMYVEKPSSVQMSLVQC</sequence>
<accession>A0ACB8ET75</accession>
<proteinExistence type="predicted"/>
<evidence type="ECO:0000313" key="2">
    <source>
        <dbReference type="Proteomes" id="UP000827872"/>
    </source>
</evidence>
<keyword evidence="2" id="KW-1185">Reference proteome</keyword>
<dbReference type="EMBL" id="CM037620">
    <property type="protein sequence ID" value="KAH7995841.1"/>
    <property type="molecule type" value="Genomic_DNA"/>
</dbReference>
<organism evidence="1 2">
    <name type="scientific">Sphaerodactylus townsendi</name>
    <dbReference type="NCBI Taxonomy" id="933632"/>
    <lineage>
        <taxon>Eukaryota</taxon>
        <taxon>Metazoa</taxon>
        <taxon>Chordata</taxon>
        <taxon>Craniata</taxon>
        <taxon>Vertebrata</taxon>
        <taxon>Euteleostomi</taxon>
        <taxon>Lepidosauria</taxon>
        <taxon>Squamata</taxon>
        <taxon>Bifurcata</taxon>
        <taxon>Gekkota</taxon>
        <taxon>Sphaerodactylidae</taxon>
        <taxon>Sphaerodactylus</taxon>
    </lineage>
</organism>
<reference evidence="1" key="1">
    <citation type="submission" date="2021-08" db="EMBL/GenBank/DDBJ databases">
        <title>The first chromosome-level gecko genome reveals the dynamic sex chromosomes of Neotropical dwarf geckos (Sphaerodactylidae: Sphaerodactylus).</title>
        <authorList>
            <person name="Pinto B.J."/>
            <person name="Keating S.E."/>
            <person name="Gamble T."/>
        </authorList>
    </citation>
    <scope>NUCLEOTIDE SEQUENCE</scope>
    <source>
        <strain evidence="1">TG3544</strain>
    </source>
</reference>
<evidence type="ECO:0000313" key="1">
    <source>
        <dbReference type="EMBL" id="KAH7995841.1"/>
    </source>
</evidence>
<name>A0ACB8ET75_9SAUR</name>
<comment type="caution">
    <text evidence="1">The sequence shown here is derived from an EMBL/GenBank/DDBJ whole genome shotgun (WGS) entry which is preliminary data.</text>
</comment>